<dbReference type="InterPro" id="IPR005064">
    <property type="entry name" value="BUG"/>
</dbReference>
<comment type="caution">
    <text evidence="2">The sequence shown here is derived from an EMBL/GenBank/DDBJ whole genome shotgun (WGS) entry which is preliminary data.</text>
</comment>
<accession>A0A4R5Q8D0</accession>
<dbReference type="OrthoDB" id="9780943at2"/>
<comment type="similarity">
    <text evidence="1">Belongs to the UPF0065 (bug) family.</text>
</comment>
<evidence type="ECO:0000313" key="3">
    <source>
        <dbReference type="Proteomes" id="UP000295096"/>
    </source>
</evidence>
<dbReference type="PANTHER" id="PTHR42928:SF5">
    <property type="entry name" value="BLR1237 PROTEIN"/>
    <property type="match status" value="1"/>
</dbReference>
<sequence length="324" mass="34659">MLHRRAMLATPFLAALPLEGRAQAAWPDRPVRVLVGFPPGGSLDVMTRLACDQMSRRLGQPFVVETRTGASGNIAVEAIARAAPDGTTIGTVSMHNLLINPLLFKKLPYDPGNDFAWISAMWDLPNVAVVPAEHVPARSIAEFAAWARARPGGVSYGSSGVGTTIHLSGSYLASRAGFEAQHVSFRGGAQTITAMLSGDIQYAVDNLATYVGVIQEGRMRALAVTLPERWPALPDVPTMAEAGLADFEVSPWHMWAAPRGTPRAIVDRLSAEVRAAWADPALQQRSIGMGARLTGSTPEALAARLAKERPIWAEMVRISGAQPE</sequence>
<dbReference type="AlphaFoldDB" id="A0A4R5Q8D0"/>
<name>A0A4R5Q8D0_9PROT</name>
<dbReference type="Gene3D" id="3.40.190.150">
    <property type="entry name" value="Bordetella uptake gene, domain 1"/>
    <property type="match status" value="1"/>
</dbReference>
<dbReference type="InterPro" id="IPR042100">
    <property type="entry name" value="Bug_dom1"/>
</dbReference>
<dbReference type="Proteomes" id="UP000295096">
    <property type="component" value="Unassembled WGS sequence"/>
</dbReference>
<dbReference type="SUPFAM" id="SSF53850">
    <property type="entry name" value="Periplasmic binding protein-like II"/>
    <property type="match status" value="1"/>
</dbReference>
<dbReference type="PIRSF" id="PIRSF017082">
    <property type="entry name" value="YflP"/>
    <property type="match status" value="1"/>
</dbReference>
<reference evidence="2 3" key="1">
    <citation type="journal article" date="2016" name="J. Microbiol.">
        <title>Dankookia rubra gen. nov., sp. nov., an alphaproteobacterium isolated from sediment of a shallow stream.</title>
        <authorList>
            <person name="Kim W.H."/>
            <person name="Kim D.H."/>
            <person name="Kang K."/>
            <person name="Ahn T.Y."/>
        </authorList>
    </citation>
    <scope>NUCLEOTIDE SEQUENCE [LARGE SCALE GENOMIC DNA]</scope>
    <source>
        <strain evidence="2 3">JCM30602</strain>
    </source>
</reference>
<dbReference type="Gene3D" id="3.40.190.10">
    <property type="entry name" value="Periplasmic binding protein-like II"/>
    <property type="match status" value="1"/>
</dbReference>
<dbReference type="Pfam" id="PF03401">
    <property type="entry name" value="TctC"/>
    <property type="match status" value="1"/>
</dbReference>
<proteinExistence type="inferred from homology"/>
<dbReference type="CDD" id="cd13578">
    <property type="entry name" value="PBP2_Bug27"/>
    <property type="match status" value="1"/>
</dbReference>
<protein>
    <submittedName>
        <fullName evidence="2">Tripartite tricarboxylate transporter substrate binding protein</fullName>
    </submittedName>
</protein>
<keyword evidence="3" id="KW-1185">Reference proteome</keyword>
<evidence type="ECO:0000256" key="1">
    <source>
        <dbReference type="ARBA" id="ARBA00006987"/>
    </source>
</evidence>
<dbReference type="EMBL" id="SMSJ01000113">
    <property type="protein sequence ID" value="TDH58541.1"/>
    <property type="molecule type" value="Genomic_DNA"/>
</dbReference>
<gene>
    <name evidence="2" type="ORF">E2C06_32085</name>
</gene>
<evidence type="ECO:0000313" key="2">
    <source>
        <dbReference type="EMBL" id="TDH58541.1"/>
    </source>
</evidence>
<dbReference type="RefSeq" id="WP_133292645.1">
    <property type="nucleotide sequence ID" value="NZ_SMSJ01000113.1"/>
</dbReference>
<organism evidence="2 3">
    <name type="scientific">Dankookia rubra</name>
    <dbReference type="NCBI Taxonomy" id="1442381"/>
    <lineage>
        <taxon>Bacteria</taxon>
        <taxon>Pseudomonadati</taxon>
        <taxon>Pseudomonadota</taxon>
        <taxon>Alphaproteobacteria</taxon>
        <taxon>Acetobacterales</taxon>
        <taxon>Roseomonadaceae</taxon>
        <taxon>Dankookia</taxon>
    </lineage>
</organism>
<dbReference type="PANTHER" id="PTHR42928">
    <property type="entry name" value="TRICARBOXYLATE-BINDING PROTEIN"/>
    <property type="match status" value="1"/>
</dbReference>